<proteinExistence type="predicted"/>
<protein>
    <submittedName>
        <fullName evidence="1">Uncharacterized protein</fullName>
    </submittedName>
</protein>
<dbReference type="KEGG" id="vg:30902730"/>
<reference evidence="1 2" key="1">
    <citation type="journal article" date="2016" name="J. Virol.">
        <title>Concurrence of Iridovirus, Polyomavirus, and a Unique Member of a New Group of Fish Papillomaviruses in Lymphocystis Disease-Affected Gilthead Sea Bream.</title>
        <authorList>
            <person name="Lopez-Bueno A."/>
            <person name="Mavian C."/>
            <person name="Labella A.M."/>
            <person name="Castro D."/>
            <person name="Borrego J.J."/>
            <person name="Alcami A."/>
            <person name="Alejo A."/>
        </authorList>
    </citation>
    <scope>NUCLEOTIDE SEQUENCE [LARGE SCALE GENOMIC DNA]</scope>
    <source>
        <strain evidence="1">SA9</strain>
    </source>
</reference>
<evidence type="ECO:0000313" key="1">
    <source>
        <dbReference type="EMBL" id="AOC55238.1"/>
    </source>
</evidence>
<accession>A0A1B2RW68</accession>
<name>A0A1B2RW68_9VIRU</name>
<dbReference type="OrthoDB" id="33214at10239"/>
<dbReference type="Proteomes" id="UP000149121">
    <property type="component" value="Segment"/>
</dbReference>
<gene>
    <name evidence="1" type="ORF">LCDVSa154R</name>
</gene>
<dbReference type="EMBL" id="KX643370">
    <property type="protein sequence ID" value="AOC55238.1"/>
    <property type="molecule type" value="Genomic_DNA"/>
</dbReference>
<sequence length="113" mass="13525">MKAPEKLNCKQKYDLTSVKQELIFTEPNVQCLNYKNELFLDGFVYAYDLPFKLIFYNYFTDKTVDVKVYADERAFIFELLAQETKTFAFKNKCVSVNFYCKNEFLNSFKFICF</sequence>
<evidence type="ECO:0000313" key="2">
    <source>
        <dbReference type="Proteomes" id="UP000149121"/>
    </source>
</evidence>
<organism evidence="1 2">
    <name type="scientific">Lymphocystis disease virus 3</name>
    <dbReference type="NCBI Taxonomy" id="2560566"/>
    <lineage>
        <taxon>Viruses</taxon>
        <taxon>Varidnaviria</taxon>
        <taxon>Bamfordvirae</taxon>
        <taxon>Nucleocytoviricota</taxon>
        <taxon>Megaviricetes</taxon>
        <taxon>Pimascovirales</taxon>
        <taxon>Pimascovirales incertae sedis</taxon>
        <taxon>Iridoviridae</taxon>
        <taxon>Alphairidovirinae</taxon>
        <taxon>Lymphocystivirus</taxon>
        <taxon>Lymphocystivirus sparus1</taxon>
    </lineage>
</organism>
<keyword evidence="2" id="KW-1185">Reference proteome</keyword>